<dbReference type="Proteomes" id="UP001165069">
    <property type="component" value="Unassembled WGS sequence"/>
</dbReference>
<gene>
    <name evidence="1" type="ORF">GETHLI_31020</name>
</gene>
<sequence length="265" mass="29120">MSDDCNRTPFWQRQPRLPLEVHRFLQDRMEAALHDPEARQHLVWPTILGAPGIRKAHPEGLAEADLLNHAARMLGALGHHDPEGAWRAHRDAWPDTAEAGSTGWRPASAWGAWGPLVSLRSGWQLAALTPLPLGARYPLACGVSLFNHGLFHECHDALEPLWSGAQGDLKDQLQGLVLLTGGYHHLQMHNLGGLRALWEEALGRLAACGGRVATPWGEVRAEAALDLTARRLEHGKRISADADDADDEAVFGPLWALDRPTWELA</sequence>
<reference evidence="1 2" key="1">
    <citation type="journal article" date="2023" name="Antonie Van Leeuwenhoek">
        <title>Mesoterricola silvestris gen. nov., sp. nov., Mesoterricola sediminis sp. nov., Geothrix oryzae sp. nov., Geothrix edaphica sp. nov., Geothrix rubra sp. nov., and Geothrix limicola sp. nov., six novel members of Acidobacteriota isolated from soils.</title>
        <authorList>
            <person name="Itoh H."/>
            <person name="Sugisawa Y."/>
            <person name="Mise K."/>
            <person name="Xu Z."/>
            <person name="Kuniyasu M."/>
            <person name="Ushijima N."/>
            <person name="Kawano K."/>
            <person name="Kobayashi E."/>
            <person name="Shiratori Y."/>
            <person name="Masuda Y."/>
            <person name="Senoo K."/>
        </authorList>
    </citation>
    <scope>NUCLEOTIDE SEQUENCE [LARGE SCALE GENOMIC DNA]</scope>
    <source>
        <strain evidence="1 2">Red804</strain>
    </source>
</reference>
<accession>A0ABQ5QKB6</accession>
<protein>
    <submittedName>
        <fullName evidence="1">Uncharacterized protein</fullName>
    </submittedName>
</protein>
<dbReference type="InterPro" id="IPR023203">
    <property type="entry name" value="TTHA0068_sf"/>
</dbReference>
<evidence type="ECO:0000313" key="1">
    <source>
        <dbReference type="EMBL" id="GLH74600.1"/>
    </source>
</evidence>
<dbReference type="InterPro" id="IPR005500">
    <property type="entry name" value="DUF309"/>
</dbReference>
<proteinExistence type="predicted"/>
<evidence type="ECO:0000313" key="2">
    <source>
        <dbReference type="Proteomes" id="UP001165069"/>
    </source>
</evidence>
<dbReference type="PANTHER" id="PTHR34796:SF1">
    <property type="entry name" value="EXPRESSED PROTEIN"/>
    <property type="match status" value="1"/>
</dbReference>
<dbReference type="Pfam" id="PF03745">
    <property type="entry name" value="DUF309"/>
    <property type="match status" value="1"/>
</dbReference>
<dbReference type="Gene3D" id="1.10.3450.10">
    <property type="entry name" value="TTHA0068-like"/>
    <property type="match status" value="1"/>
</dbReference>
<dbReference type="EMBL" id="BSDE01000007">
    <property type="protein sequence ID" value="GLH74600.1"/>
    <property type="molecule type" value="Genomic_DNA"/>
</dbReference>
<keyword evidence="2" id="KW-1185">Reference proteome</keyword>
<comment type="caution">
    <text evidence="1">The sequence shown here is derived from an EMBL/GenBank/DDBJ whole genome shotgun (WGS) entry which is preliminary data.</text>
</comment>
<dbReference type="SUPFAM" id="SSF140663">
    <property type="entry name" value="TTHA0068-like"/>
    <property type="match status" value="1"/>
</dbReference>
<name>A0ABQ5QKB6_9BACT</name>
<dbReference type="RefSeq" id="WP_285577062.1">
    <property type="nucleotide sequence ID" value="NZ_BSDE01000007.1"/>
</dbReference>
<dbReference type="PANTHER" id="PTHR34796">
    <property type="entry name" value="EXPRESSED PROTEIN"/>
    <property type="match status" value="1"/>
</dbReference>
<organism evidence="1 2">
    <name type="scientific">Geothrix limicola</name>
    <dbReference type="NCBI Taxonomy" id="2927978"/>
    <lineage>
        <taxon>Bacteria</taxon>
        <taxon>Pseudomonadati</taxon>
        <taxon>Acidobacteriota</taxon>
        <taxon>Holophagae</taxon>
        <taxon>Holophagales</taxon>
        <taxon>Holophagaceae</taxon>
        <taxon>Geothrix</taxon>
    </lineage>
</organism>